<keyword evidence="4" id="KW-1185">Reference proteome</keyword>
<dbReference type="RefSeq" id="WP_074994428.1">
    <property type="nucleotide sequence ID" value="NZ_FMZK01000004.1"/>
</dbReference>
<dbReference type="AlphaFoldDB" id="A0A1G6R174"/>
<feature type="compositionally biased region" description="Basic and acidic residues" evidence="1">
    <location>
        <begin position="65"/>
        <end position="99"/>
    </location>
</feature>
<keyword evidence="2" id="KW-0812">Transmembrane</keyword>
<evidence type="ECO:0000256" key="1">
    <source>
        <dbReference type="SAM" id="MobiDB-lite"/>
    </source>
</evidence>
<name>A0A1G6R174_9ACTN</name>
<dbReference type="EMBL" id="FMZK01000004">
    <property type="protein sequence ID" value="SDC97656.1"/>
    <property type="molecule type" value="Genomic_DNA"/>
</dbReference>
<dbReference type="PROSITE" id="PS51257">
    <property type="entry name" value="PROKAR_LIPOPROTEIN"/>
    <property type="match status" value="1"/>
</dbReference>
<organism evidence="3 4">
    <name type="scientific">Streptomyces prasinopilosus</name>
    <dbReference type="NCBI Taxonomy" id="67344"/>
    <lineage>
        <taxon>Bacteria</taxon>
        <taxon>Bacillati</taxon>
        <taxon>Actinomycetota</taxon>
        <taxon>Actinomycetes</taxon>
        <taxon>Kitasatosporales</taxon>
        <taxon>Streptomycetaceae</taxon>
        <taxon>Streptomyces</taxon>
    </lineage>
</organism>
<proteinExistence type="predicted"/>
<evidence type="ECO:0000313" key="3">
    <source>
        <dbReference type="EMBL" id="SDC97656.1"/>
    </source>
</evidence>
<keyword evidence="2" id="KW-0472">Membrane</keyword>
<feature type="region of interest" description="Disordered" evidence="1">
    <location>
        <begin position="40"/>
        <end position="130"/>
    </location>
</feature>
<feature type="compositionally biased region" description="Basic and acidic residues" evidence="1">
    <location>
        <begin position="121"/>
        <end position="130"/>
    </location>
</feature>
<dbReference type="Proteomes" id="UP000182100">
    <property type="component" value="Unassembled WGS sequence"/>
</dbReference>
<evidence type="ECO:0000256" key="2">
    <source>
        <dbReference type="SAM" id="Phobius"/>
    </source>
</evidence>
<dbReference type="STRING" id="67344.SAMN05216505_104315"/>
<gene>
    <name evidence="3" type="ORF">SAMN05216505_104315</name>
</gene>
<evidence type="ECO:0000313" key="4">
    <source>
        <dbReference type="Proteomes" id="UP000182100"/>
    </source>
</evidence>
<accession>A0A1G6R174</accession>
<feature type="transmembrane region" description="Helical" evidence="2">
    <location>
        <begin position="6"/>
        <end position="31"/>
    </location>
</feature>
<keyword evidence="2" id="KW-1133">Transmembrane helix</keyword>
<reference evidence="4" key="1">
    <citation type="submission" date="2016-10" db="EMBL/GenBank/DDBJ databases">
        <authorList>
            <person name="Varghese N."/>
            <person name="Submissions S."/>
        </authorList>
    </citation>
    <scope>NUCLEOTIDE SEQUENCE [LARGE SCALE GENOMIC DNA]</scope>
    <source>
        <strain evidence="4">CGMCC 4.3504</strain>
    </source>
</reference>
<protein>
    <submittedName>
        <fullName evidence="3">Uncharacterized protein</fullName>
    </submittedName>
</protein>
<sequence length="151" mass="16514">MPERDSILRVTGAAVLTLVAAACTAGLAGVLRRDRRGVREDGTGLRIRMRTPARAGTGRGPGGPKRRDEAIGPRPDGKPDGEPDRNREPDPRPHPEPQQERGVPAPREVRALRTIPRQRRTGPEAESVRLTPAEREAFAVLVRRFAGGREE</sequence>